<feature type="transmembrane region" description="Helical" evidence="1">
    <location>
        <begin position="180"/>
        <end position="202"/>
    </location>
</feature>
<evidence type="ECO:0000313" key="3">
    <source>
        <dbReference type="Proteomes" id="UP000265692"/>
    </source>
</evidence>
<keyword evidence="1" id="KW-0812">Transmembrane</keyword>
<feature type="transmembrane region" description="Helical" evidence="1">
    <location>
        <begin position="156"/>
        <end position="173"/>
    </location>
</feature>
<sequence>MDSILFVPVFLLTILYSINLFFLRKKELPAVWKYLTLFFNVLAILCSIPTAYVLLFVFAWEINSKEMMSLTLLAIVFYFFVVNILLSFLLIIKKAIRREKPENQHDISVLKENKKLKLLGFAFLYAVIGILVFRSIYAEDKEILFVKGNSTFDFYLFYFITIIFTALATAILIRLYNRQVLIATTGILGGIFAVVLLLNFIIKPTDYAALSRGEKESFLESSSNYLEELYPEGIAISNIAYEKSKLGGKYIRVYFNYELKDCKTNNCGPYEFDANYHIFTHTLMDVADSGQKKAADQQSIVSENNKDLSFIIEQNESVIVKEEKGVFIEKGHEAKIKEQVLKLIDEGYGFSTNNGLQPKPNNHYDRLKFTEFEQAAYKKLLSIDANDFYESIKSESEYSHSDLTEFVLKPLGYSYGKIVIEVSPEGYVVKGLPFKIVDSRARFHFDFGNGETFTGVLESDHQYRADRVWVTIEDEGASGYSKGEFTQVLY</sequence>
<keyword evidence="1" id="KW-1133">Transmembrane helix</keyword>
<dbReference type="RefSeq" id="WP_118875913.1">
    <property type="nucleotide sequence ID" value="NZ_QWEI01000003.1"/>
</dbReference>
<keyword evidence="3" id="KW-1185">Reference proteome</keyword>
<accession>A0A396S8W0</accession>
<feature type="transmembrane region" description="Helical" evidence="1">
    <location>
        <begin position="6"/>
        <end position="23"/>
    </location>
</feature>
<dbReference type="AlphaFoldDB" id="A0A396S8W0"/>
<comment type="caution">
    <text evidence="2">The sequence shown here is derived from an EMBL/GenBank/DDBJ whole genome shotgun (WGS) entry which is preliminary data.</text>
</comment>
<dbReference type="EMBL" id="QWEI01000003">
    <property type="protein sequence ID" value="RHW37525.1"/>
    <property type="molecule type" value="Genomic_DNA"/>
</dbReference>
<gene>
    <name evidence="2" type="ORF">D1B33_08315</name>
</gene>
<keyword evidence="1" id="KW-0472">Membrane</keyword>
<evidence type="ECO:0000256" key="1">
    <source>
        <dbReference type="SAM" id="Phobius"/>
    </source>
</evidence>
<feature type="transmembrane region" description="Helical" evidence="1">
    <location>
        <begin position="118"/>
        <end position="136"/>
    </location>
</feature>
<dbReference type="Proteomes" id="UP000265692">
    <property type="component" value="Unassembled WGS sequence"/>
</dbReference>
<dbReference type="OrthoDB" id="9818577at2"/>
<name>A0A396S8W0_9BACL</name>
<evidence type="ECO:0000313" key="2">
    <source>
        <dbReference type="EMBL" id="RHW37525.1"/>
    </source>
</evidence>
<feature type="transmembrane region" description="Helical" evidence="1">
    <location>
        <begin position="72"/>
        <end position="92"/>
    </location>
</feature>
<reference evidence="2 3" key="1">
    <citation type="submission" date="2018-08" db="EMBL/GenBank/DDBJ databases">
        <title>Lysinibacillus sp. YLB-03 draft genome sequence.</title>
        <authorList>
            <person name="Yu L."/>
        </authorList>
    </citation>
    <scope>NUCLEOTIDE SEQUENCE [LARGE SCALE GENOMIC DNA]</scope>
    <source>
        <strain evidence="2 3">YLB-03</strain>
    </source>
</reference>
<protein>
    <submittedName>
        <fullName evidence="2">Uncharacterized protein</fullName>
    </submittedName>
</protein>
<feature type="transmembrane region" description="Helical" evidence="1">
    <location>
        <begin position="35"/>
        <end position="60"/>
    </location>
</feature>
<proteinExistence type="predicted"/>
<organism evidence="2 3">
    <name type="scientific">Ureibacillus yapensis</name>
    <dbReference type="NCBI Taxonomy" id="2304605"/>
    <lineage>
        <taxon>Bacteria</taxon>
        <taxon>Bacillati</taxon>
        <taxon>Bacillota</taxon>
        <taxon>Bacilli</taxon>
        <taxon>Bacillales</taxon>
        <taxon>Caryophanaceae</taxon>
        <taxon>Ureibacillus</taxon>
    </lineage>
</organism>